<dbReference type="Proteomes" id="UP000271098">
    <property type="component" value="Unassembled WGS sequence"/>
</dbReference>
<dbReference type="EMBL" id="UYRT01099257">
    <property type="protein sequence ID" value="VDN42075.1"/>
    <property type="molecule type" value="Genomic_DNA"/>
</dbReference>
<dbReference type="AlphaFoldDB" id="A0A183ESD3"/>
<evidence type="ECO:0000313" key="1">
    <source>
        <dbReference type="EMBL" id="VDN42075.1"/>
    </source>
</evidence>
<reference evidence="3" key="1">
    <citation type="submission" date="2016-06" db="UniProtKB">
        <authorList>
            <consortium name="WormBaseParasite"/>
        </authorList>
    </citation>
    <scope>IDENTIFICATION</scope>
</reference>
<accession>A0A183ESD3</accession>
<evidence type="ECO:0000313" key="3">
    <source>
        <dbReference type="WBParaSite" id="GPUH_0002390401-mRNA-1"/>
    </source>
</evidence>
<keyword evidence="2" id="KW-1185">Reference proteome</keyword>
<dbReference type="WBParaSite" id="GPUH_0002390401-mRNA-1">
    <property type="protein sequence ID" value="GPUH_0002390401-mRNA-1"/>
    <property type="gene ID" value="GPUH_0002390401"/>
</dbReference>
<proteinExistence type="predicted"/>
<evidence type="ECO:0000313" key="2">
    <source>
        <dbReference type="Proteomes" id="UP000271098"/>
    </source>
</evidence>
<gene>
    <name evidence="1" type="ORF">GPUH_LOCUS23874</name>
</gene>
<protein>
    <submittedName>
        <fullName evidence="1 3">Uncharacterized protein</fullName>
    </submittedName>
</protein>
<reference evidence="1 2" key="2">
    <citation type="submission" date="2018-11" db="EMBL/GenBank/DDBJ databases">
        <authorList>
            <consortium name="Pathogen Informatics"/>
        </authorList>
    </citation>
    <scope>NUCLEOTIDE SEQUENCE [LARGE SCALE GENOMIC DNA]</scope>
</reference>
<dbReference type="OrthoDB" id="5810844at2759"/>
<name>A0A183ESD3_9BILA</name>
<sequence length="69" mass="7712">MRNLAEPVVAADRLQEFGAAYANEEDVDYGGISAHIPHSYWDRLSAAITSTAKEFLDKQQSKGWPDQLM</sequence>
<organism evidence="3">
    <name type="scientific">Gongylonema pulchrum</name>
    <dbReference type="NCBI Taxonomy" id="637853"/>
    <lineage>
        <taxon>Eukaryota</taxon>
        <taxon>Metazoa</taxon>
        <taxon>Ecdysozoa</taxon>
        <taxon>Nematoda</taxon>
        <taxon>Chromadorea</taxon>
        <taxon>Rhabditida</taxon>
        <taxon>Spirurina</taxon>
        <taxon>Spiruromorpha</taxon>
        <taxon>Spiruroidea</taxon>
        <taxon>Gongylonematidae</taxon>
        <taxon>Gongylonema</taxon>
    </lineage>
</organism>